<dbReference type="AlphaFoldDB" id="A0A932I185"/>
<dbReference type="CDD" id="cd00198">
    <property type="entry name" value="vWFA"/>
    <property type="match status" value="1"/>
</dbReference>
<dbReference type="PIRSF" id="PIRSF010256">
    <property type="entry name" value="CoxE_vWa"/>
    <property type="match status" value="1"/>
</dbReference>
<feature type="region of interest" description="Disordered" evidence="1">
    <location>
        <begin position="96"/>
        <end position="164"/>
    </location>
</feature>
<dbReference type="PANTHER" id="PTHR39338:SF6">
    <property type="entry name" value="BLL5662 PROTEIN"/>
    <property type="match status" value="1"/>
</dbReference>
<dbReference type="Proteomes" id="UP000782312">
    <property type="component" value="Unassembled WGS sequence"/>
</dbReference>
<name>A0A932I185_UNCTE</name>
<evidence type="ECO:0000256" key="1">
    <source>
        <dbReference type="SAM" id="MobiDB-lite"/>
    </source>
</evidence>
<reference evidence="2" key="1">
    <citation type="submission" date="2020-07" db="EMBL/GenBank/DDBJ databases">
        <title>Huge and variable diversity of episymbiotic CPR bacteria and DPANN archaea in groundwater ecosystems.</title>
        <authorList>
            <person name="He C.Y."/>
            <person name="Keren R."/>
            <person name="Whittaker M."/>
            <person name="Farag I.F."/>
            <person name="Doudna J."/>
            <person name="Cate J.H.D."/>
            <person name="Banfield J.F."/>
        </authorList>
    </citation>
    <scope>NUCLEOTIDE SEQUENCE</scope>
    <source>
        <strain evidence="2">NC_groundwater_763_Ag_S-0.2um_68_21</strain>
    </source>
</reference>
<sequence length="416" mass="47199">MRPIVGGTLPQRRIRVPGKGLQGEVVGFCRSLRRAGLKITSGRIIDLFRSLDVLDITDLQNLYIAGKSNLVCSKEEEALYDAIFRRYWFDERANRSEADDSVDMEAPFGDEGEEGSAQEGGKPSDEGDKQGDGKDQPGLPSDEETDAGAEPGDPSDEEEGSPSYSPAEILAQKDFSTFEADQVAELRRIIAKLVPKLATKISRRKRPDMRAQEVDMRRSVKRSIRTGGEVMNLFRRKRRIQKTQIILLCDVSGSMDSYSQFLIQFLYSLQNEIKSLRTFVFSTRLTDATPYLRHKDVSQALRRLAQEVHDWSGGTQIGNCLRTFNFHYGRTILNSRTIVIIISDGWDRGDTEVLSEEMERLRRKCYRLIWLNPLLGSPGYRPIDRGMRTALPYCDEFMSAHNLDSLVEMTDKIARI</sequence>
<organism evidence="2 3">
    <name type="scientific">Tectimicrobiota bacterium</name>
    <dbReference type="NCBI Taxonomy" id="2528274"/>
    <lineage>
        <taxon>Bacteria</taxon>
        <taxon>Pseudomonadati</taxon>
        <taxon>Nitrospinota/Tectimicrobiota group</taxon>
        <taxon>Candidatus Tectimicrobiota</taxon>
    </lineage>
</organism>
<evidence type="ECO:0000313" key="2">
    <source>
        <dbReference type="EMBL" id="MBI3129524.1"/>
    </source>
</evidence>
<protein>
    <submittedName>
        <fullName evidence="2">VWA domain-containing protein</fullName>
    </submittedName>
</protein>
<feature type="compositionally biased region" description="Basic and acidic residues" evidence="1">
    <location>
        <begin position="122"/>
        <end position="135"/>
    </location>
</feature>
<accession>A0A932I185</accession>
<feature type="compositionally biased region" description="Acidic residues" evidence="1">
    <location>
        <begin position="141"/>
        <end position="160"/>
    </location>
</feature>
<dbReference type="PANTHER" id="PTHR39338">
    <property type="entry name" value="BLL5662 PROTEIN-RELATED"/>
    <property type="match status" value="1"/>
</dbReference>
<dbReference type="InterPro" id="IPR008912">
    <property type="entry name" value="Uncharacterised_CoxE"/>
</dbReference>
<feature type="compositionally biased region" description="Acidic residues" evidence="1">
    <location>
        <begin position="99"/>
        <end position="116"/>
    </location>
</feature>
<dbReference type="InterPro" id="IPR036465">
    <property type="entry name" value="vWFA_dom_sf"/>
</dbReference>
<dbReference type="Pfam" id="PF05762">
    <property type="entry name" value="VWA_CoxE"/>
    <property type="match status" value="1"/>
</dbReference>
<proteinExistence type="predicted"/>
<dbReference type="InterPro" id="IPR011195">
    <property type="entry name" value="UCP010256"/>
</dbReference>
<dbReference type="SUPFAM" id="SSF53300">
    <property type="entry name" value="vWA-like"/>
    <property type="match status" value="1"/>
</dbReference>
<evidence type="ECO:0000313" key="3">
    <source>
        <dbReference type="Proteomes" id="UP000782312"/>
    </source>
</evidence>
<dbReference type="EMBL" id="JACPUR010000041">
    <property type="protein sequence ID" value="MBI3129524.1"/>
    <property type="molecule type" value="Genomic_DNA"/>
</dbReference>
<comment type="caution">
    <text evidence="2">The sequence shown here is derived from an EMBL/GenBank/DDBJ whole genome shotgun (WGS) entry which is preliminary data.</text>
</comment>
<gene>
    <name evidence="2" type="ORF">HYZ11_18100</name>
</gene>
<dbReference type="Gene3D" id="3.40.50.410">
    <property type="entry name" value="von Willebrand factor, type A domain"/>
    <property type="match status" value="1"/>
</dbReference>